<evidence type="ECO:0000313" key="2">
    <source>
        <dbReference type="EMBL" id="CAA9528752.1"/>
    </source>
</evidence>
<accession>A0A6J4TPP4</accession>
<keyword evidence="2" id="KW-0547">Nucleotide-binding</keyword>
<feature type="region of interest" description="Disordered" evidence="1">
    <location>
        <begin position="1"/>
        <end position="233"/>
    </location>
</feature>
<protein>
    <submittedName>
        <fullName evidence="2">ABC transporter, ATP-binding protein</fullName>
    </submittedName>
</protein>
<reference evidence="2" key="1">
    <citation type="submission" date="2020-02" db="EMBL/GenBank/DDBJ databases">
        <authorList>
            <person name="Meier V. D."/>
        </authorList>
    </citation>
    <scope>NUCLEOTIDE SEQUENCE</scope>
    <source>
        <strain evidence="2">AVDCRST_MAG85</strain>
    </source>
</reference>
<feature type="compositionally biased region" description="Basic residues" evidence="1">
    <location>
        <begin position="182"/>
        <end position="213"/>
    </location>
</feature>
<name>A0A6J4TPP4_9ACTN</name>
<proteinExistence type="predicted"/>
<feature type="compositionally biased region" description="Basic residues" evidence="1">
    <location>
        <begin position="124"/>
        <end position="138"/>
    </location>
</feature>
<feature type="non-terminal residue" evidence="2">
    <location>
        <position position="233"/>
    </location>
</feature>
<feature type="compositionally biased region" description="Basic residues" evidence="1">
    <location>
        <begin position="150"/>
        <end position="174"/>
    </location>
</feature>
<feature type="non-terminal residue" evidence="2">
    <location>
        <position position="1"/>
    </location>
</feature>
<dbReference type="EMBL" id="CADCVT010000383">
    <property type="protein sequence ID" value="CAA9528752.1"/>
    <property type="molecule type" value="Genomic_DNA"/>
</dbReference>
<feature type="compositionally biased region" description="Basic residues" evidence="1">
    <location>
        <begin position="15"/>
        <end position="40"/>
    </location>
</feature>
<dbReference type="GO" id="GO:0005524">
    <property type="term" value="F:ATP binding"/>
    <property type="evidence" value="ECO:0007669"/>
    <property type="project" value="UniProtKB-KW"/>
</dbReference>
<feature type="compositionally biased region" description="Basic and acidic residues" evidence="1">
    <location>
        <begin position="214"/>
        <end position="233"/>
    </location>
</feature>
<organism evidence="2">
    <name type="scientific">uncultured Solirubrobacteraceae bacterium</name>
    <dbReference type="NCBI Taxonomy" id="1162706"/>
    <lineage>
        <taxon>Bacteria</taxon>
        <taxon>Bacillati</taxon>
        <taxon>Actinomycetota</taxon>
        <taxon>Thermoleophilia</taxon>
        <taxon>Solirubrobacterales</taxon>
        <taxon>Solirubrobacteraceae</taxon>
        <taxon>environmental samples</taxon>
    </lineage>
</organism>
<keyword evidence="2" id="KW-0067">ATP-binding</keyword>
<sequence length="233" mass="26928">DLDRLRNRPPPPLRRGPRRRRRARRRVRLVRPRLVRRRHGPVGLGQVDADAPARRPRLPDLGLGDGRGDGALRPRRRGADPPAPRQARLRLPGVQPRPGAQRGGEHPPPTVDRGPQGGWGRFNVARHAHRRRRPRRPPHAPPERALRRPAAARRGRPGAHQPPGRRVRRRAHRQPRLEVERRRPRAPAPRRRRVRPDRRHGHARPGRRGRGRPGRRDGRRPARRRPPDPRSGM</sequence>
<gene>
    <name evidence="2" type="ORF">AVDCRST_MAG85-3478</name>
</gene>
<evidence type="ECO:0000256" key="1">
    <source>
        <dbReference type="SAM" id="MobiDB-lite"/>
    </source>
</evidence>
<dbReference type="AlphaFoldDB" id="A0A6J4TPP4"/>